<feature type="transmembrane region" description="Helical" evidence="6">
    <location>
        <begin position="287"/>
        <end position="314"/>
    </location>
</feature>
<evidence type="ECO:0000313" key="7">
    <source>
        <dbReference type="EMBL" id="RFC69652.1"/>
    </source>
</evidence>
<reference evidence="8" key="1">
    <citation type="submission" date="2018-08" db="EMBL/GenBank/DDBJ databases">
        <authorList>
            <person name="Im W.T."/>
        </authorList>
    </citation>
    <scope>NUCLEOTIDE SEQUENCE [LARGE SCALE GENOMIC DNA]</scope>
    <source>
        <strain evidence="8">LA-28</strain>
    </source>
</reference>
<gene>
    <name evidence="7" type="ORF">DY251_01045</name>
</gene>
<dbReference type="InterPro" id="IPR002549">
    <property type="entry name" value="AI-2E-like"/>
</dbReference>
<keyword evidence="3 6" id="KW-0812">Transmembrane</keyword>
<keyword evidence="4 6" id="KW-1133">Transmembrane helix</keyword>
<keyword evidence="8" id="KW-1185">Reference proteome</keyword>
<keyword evidence="5 6" id="KW-0472">Membrane</keyword>
<dbReference type="Pfam" id="PF01594">
    <property type="entry name" value="AI-2E_transport"/>
    <property type="match status" value="1"/>
</dbReference>
<comment type="caution">
    <text evidence="7">The sequence shown here is derived from an EMBL/GenBank/DDBJ whole genome shotgun (WGS) entry which is preliminary data.</text>
</comment>
<sequence>MLVLIAATLVVAMMWLGASVFAPLAFGLFIIALAWPMQERLQAVMPKALAFVITFAAVVIVLFGFVTLVGWAFGRVGRWMFADAARFQQLYDQLRVWLEGRGIAVDVLWADNFSVTWALRTLQNLTGRLNTTFTFWFVTLVYVLLGLMEVGDMSRRIAGLRNRVTARVLLEGSKLTSQKLRRYVLVRTAMSVLTGLLVWLFARAVGLSLAEEWGFIAFVLNYIPFLGPFLATVFPTLFAATQFDSWGAVLAIFLCFNIIQSVIGSYIEPRVSGSALSMSPIIVLFSVFFWSYLWGIFGAFIGVPISIAILSFCAQHPSSEWVSQLFGNQPQTRDQVSGTSPGQ</sequence>
<dbReference type="GO" id="GO:0055085">
    <property type="term" value="P:transmembrane transport"/>
    <property type="evidence" value="ECO:0007669"/>
    <property type="project" value="TreeGrafter"/>
</dbReference>
<evidence type="ECO:0000256" key="1">
    <source>
        <dbReference type="ARBA" id="ARBA00004141"/>
    </source>
</evidence>
<dbReference type="Proteomes" id="UP000262379">
    <property type="component" value="Unassembled WGS sequence"/>
</dbReference>
<feature type="transmembrane region" description="Helical" evidence="6">
    <location>
        <begin position="133"/>
        <end position="151"/>
    </location>
</feature>
<dbReference type="PANTHER" id="PTHR21716">
    <property type="entry name" value="TRANSMEMBRANE PROTEIN"/>
    <property type="match status" value="1"/>
</dbReference>
<dbReference type="EMBL" id="QURN01000001">
    <property type="protein sequence ID" value="RFC69652.1"/>
    <property type="molecule type" value="Genomic_DNA"/>
</dbReference>
<evidence type="ECO:0000313" key="8">
    <source>
        <dbReference type="Proteomes" id="UP000262379"/>
    </source>
</evidence>
<comment type="similarity">
    <text evidence="2">Belongs to the autoinducer-2 exporter (AI-2E) (TC 2.A.86) family.</text>
</comment>
<comment type="subcellular location">
    <subcellularLocation>
        <location evidence="1">Membrane</location>
        <topology evidence="1">Multi-pass membrane protein</topology>
    </subcellularLocation>
</comment>
<evidence type="ECO:0000256" key="3">
    <source>
        <dbReference type="ARBA" id="ARBA00022692"/>
    </source>
</evidence>
<feature type="transmembrane region" description="Helical" evidence="6">
    <location>
        <begin position="214"/>
        <end position="234"/>
    </location>
</feature>
<protein>
    <submittedName>
        <fullName evidence="7">AI-2E family transporter</fullName>
    </submittedName>
</protein>
<feature type="transmembrane region" description="Helical" evidence="6">
    <location>
        <begin position="184"/>
        <end position="202"/>
    </location>
</feature>
<evidence type="ECO:0000256" key="2">
    <source>
        <dbReference type="ARBA" id="ARBA00009773"/>
    </source>
</evidence>
<feature type="transmembrane region" description="Helical" evidence="6">
    <location>
        <begin position="12"/>
        <end position="36"/>
    </location>
</feature>
<dbReference type="AlphaFoldDB" id="A0A371XKA7"/>
<evidence type="ECO:0000256" key="5">
    <source>
        <dbReference type="ARBA" id="ARBA00023136"/>
    </source>
</evidence>
<feature type="transmembrane region" description="Helical" evidence="6">
    <location>
        <begin position="246"/>
        <end position="267"/>
    </location>
</feature>
<evidence type="ECO:0000256" key="6">
    <source>
        <dbReference type="SAM" id="Phobius"/>
    </source>
</evidence>
<accession>A0A371XKA7</accession>
<dbReference type="GO" id="GO:0016020">
    <property type="term" value="C:membrane"/>
    <property type="evidence" value="ECO:0007669"/>
    <property type="project" value="UniProtKB-SubCell"/>
</dbReference>
<feature type="transmembrane region" description="Helical" evidence="6">
    <location>
        <begin position="48"/>
        <end position="73"/>
    </location>
</feature>
<evidence type="ECO:0000256" key="4">
    <source>
        <dbReference type="ARBA" id="ARBA00022989"/>
    </source>
</evidence>
<organism evidence="7 8">
    <name type="scientific">Mesorhizobium denitrificans</name>
    <dbReference type="NCBI Taxonomy" id="2294114"/>
    <lineage>
        <taxon>Bacteria</taxon>
        <taxon>Pseudomonadati</taxon>
        <taxon>Pseudomonadota</taxon>
        <taxon>Alphaproteobacteria</taxon>
        <taxon>Hyphomicrobiales</taxon>
        <taxon>Phyllobacteriaceae</taxon>
        <taxon>Mesorhizobium</taxon>
    </lineage>
</organism>
<name>A0A371XKA7_9HYPH</name>
<dbReference type="PANTHER" id="PTHR21716:SF64">
    <property type="entry name" value="AI-2 TRANSPORT PROTEIN TQSA"/>
    <property type="match status" value="1"/>
</dbReference>
<proteinExistence type="inferred from homology"/>